<comment type="caution">
    <text evidence="8">The sequence shown here is derived from an EMBL/GenBank/DDBJ whole genome shotgun (WGS) entry which is preliminary data.</text>
</comment>
<dbReference type="CDD" id="cd06155">
    <property type="entry name" value="eu_AANH_C_1"/>
    <property type="match status" value="1"/>
</dbReference>
<dbReference type="Pfam" id="PF01042">
    <property type="entry name" value="Ribonuc_L-PSP"/>
    <property type="match status" value="1"/>
</dbReference>
<proteinExistence type="predicted"/>
<dbReference type="PANTHER" id="PTHR12196">
    <property type="entry name" value="DOMAIN OF UNKNOWN FUNCTION 71 DUF71 -CONTAINING PROTEIN"/>
    <property type="match status" value="1"/>
</dbReference>
<name>A0ABR4CS13_9HELO</name>
<dbReference type="Gene3D" id="3.40.50.620">
    <property type="entry name" value="HUPs"/>
    <property type="match status" value="1"/>
</dbReference>
<dbReference type="Gene3D" id="3.90.1490.10">
    <property type="entry name" value="putative n-type atp pyrophosphatase, domain 2"/>
    <property type="match status" value="1"/>
</dbReference>
<dbReference type="EMBL" id="JAZHXI010000004">
    <property type="protein sequence ID" value="KAL2072553.1"/>
    <property type="molecule type" value="Genomic_DNA"/>
</dbReference>
<gene>
    <name evidence="8" type="ORF">VTL71DRAFT_11896</name>
</gene>
<organism evidence="8 9">
    <name type="scientific">Oculimacula yallundae</name>
    <dbReference type="NCBI Taxonomy" id="86028"/>
    <lineage>
        <taxon>Eukaryota</taxon>
        <taxon>Fungi</taxon>
        <taxon>Dikarya</taxon>
        <taxon>Ascomycota</taxon>
        <taxon>Pezizomycotina</taxon>
        <taxon>Leotiomycetes</taxon>
        <taxon>Helotiales</taxon>
        <taxon>Ploettnerulaceae</taxon>
        <taxon>Oculimacula</taxon>
    </lineage>
</organism>
<dbReference type="SUPFAM" id="SSF55298">
    <property type="entry name" value="YjgF-like"/>
    <property type="match status" value="2"/>
</dbReference>
<dbReference type="InterPro" id="IPR014729">
    <property type="entry name" value="Rossmann-like_a/b/a_fold"/>
</dbReference>
<keyword evidence="9" id="KW-1185">Reference proteome</keyword>
<evidence type="ECO:0000259" key="7">
    <source>
        <dbReference type="Pfam" id="PF01902"/>
    </source>
</evidence>
<evidence type="ECO:0000313" key="9">
    <source>
        <dbReference type="Proteomes" id="UP001595075"/>
    </source>
</evidence>
<dbReference type="Gene3D" id="3.30.1330.40">
    <property type="entry name" value="RutC-like"/>
    <property type="match status" value="2"/>
</dbReference>
<feature type="compositionally biased region" description="Acidic residues" evidence="6">
    <location>
        <begin position="603"/>
        <end position="612"/>
    </location>
</feature>
<evidence type="ECO:0000256" key="5">
    <source>
        <dbReference type="ARBA" id="ARBA00048108"/>
    </source>
</evidence>
<evidence type="ECO:0000256" key="6">
    <source>
        <dbReference type="SAM" id="MobiDB-lite"/>
    </source>
</evidence>
<dbReference type="Proteomes" id="UP001595075">
    <property type="component" value="Unassembled WGS sequence"/>
</dbReference>
<reference evidence="8 9" key="1">
    <citation type="journal article" date="2024" name="Commun. Biol.">
        <title>Comparative genomic analysis of thermophilic fungi reveals convergent evolutionary adaptations and gene losses.</title>
        <authorList>
            <person name="Steindorff A.S."/>
            <person name="Aguilar-Pontes M.V."/>
            <person name="Robinson A.J."/>
            <person name="Andreopoulos B."/>
            <person name="LaButti K."/>
            <person name="Kuo A."/>
            <person name="Mondo S."/>
            <person name="Riley R."/>
            <person name="Otillar R."/>
            <person name="Haridas S."/>
            <person name="Lipzen A."/>
            <person name="Grimwood J."/>
            <person name="Schmutz J."/>
            <person name="Clum A."/>
            <person name="Reid I.D."/>
            <person name="Moisan M.C."/>
            <person name="Butler G."/>
            <person name="Nguyen T.T.M."/>
            <person name="Dewar K."/>
            <person name="Conant G."/>
            <person name="Drula E."/>
            <person name="Henrissat B."/>
            <person name="Hansel C."/>
            <person name="Singer S."/>
            <person name="Hutchinson M.I."/>
            <person name="de Vries R.P."/>
            <person name="Natvig D.O."/>
            <person name="Powell A.J."/>
            <person name="Tsang A."/>
            <person name="Grigoriev I.V."/>
        </authorList>
    </citation>
    <scope>NUCLEOTIDE SEQUENCE [LARGE SCALE GENOMIC DNA]</scope>
    <source>
        <strain evidence="8 9">CBS 494.80</strain>
    </source>
</reference>
<protein>
    <recommendedName>
        <fullName evidence="2">Diphthine--ammonia ligase</fullName>
        <ecNumber evidence="1">6.3.1.14</ecNumber>
    </recommendedName>
    <alternativeName>
        <fullName evidence="3">Diphthamide synthase</fullName>
    </alternativeName>
    <alternativeName>
        <fullName evidence="4">Diphthamide synthetase</fullName>
    </alternativeName>
</protein>
<feature type="region of interest" description="Disordered" evidence="6">
    <location>
        <begin position="599"/>
        <end position="630"/>
    </location>
</feature>
<evidence type="ECO:0000313" key="8">
    <source>
        <dbReference type="EMBL" id="KAL2072553.1"/>
    </source>
</evidence>
<dbReference type="InterPro" id="IPR035959">
    <property type="entry name" value="RutC-like_sf"/>
</dbReference>
<dbReference type="InterPro" id="IPR030662">
    <property type="entry name" value="DPH6/MJ0570"/>
</dbReference>
<dbReference type="SUPFAM" id="SSF52402">
    <property type="entry name" value="Adenine nucleotide alpha hydrolases-like"/>
    <property type="match status" value="1"/>
</dbReference>
<evidence type="ECO:0000256" key="2">
    <source>
        <dbReference type="ARBA" id="ARBA00018426"/>
    </source>
</evidence>
<evidence type="ECO:0000256" key="4">
    <source>
        <dbReference type="ARBA" id="ARBA00031552"/>
    </source>
</evidence>
<dbReference type="Pfam" id="PF01902">
    <property type="entry name" value="Diphthami_syn_2"/>
    <property type="match status" value="1"/>
</dbReference>
<feature type="compositionally biased region" description="Basic and acidic residues" evidence="6">
    <location>
        <begin position="613"/>
        <end position="630"/>
    </location>
</feature>
<dbReference type="InterPro" id="IPR006175">
    <property type="entry name" value="YjgF/YER057c/UK114"/>
</dbReference>
<feature type="domain" description="Diphthamide synthase" evidence="7">
    <location>
        <begin position="117"/>
        <end position="284"/>
    </location>
</feature>
<dbReference type="CDD" id="cd01994">
    <property type="entry name" value="AANH_PF0828-like"/>
    <property type="match status" value="1"/>
</dbReference>
<sequence>MTESLQVIALISGGKDSFFSLLHCVQNGHEVVALGNLYPAPPAPRRADVTANHEAENQDEEDLNSFMYQTVGHTVIPLYEQALGIPLYRQQIVGGAVQTGTSYGFTDVGSTENESGELGPAIRDLNVRDEEEDETESLIPLLKRIIADHPTANALSTGAILSTYQRTRVESVAIRLGLTPLSYLWQYPILPPGTQISLLEDMQAIGLDARIVKVASGGLDESFLWQNVADQQVMRRIEKSMKRFGTGGDGAVLGEGGEFETLVIDGPSNLFKGRIVVEEKDRKVVREGGGSAWLKILEAKVAMKTSEAVVKTQCRTPDLLESRFTDILASLNKNNKEDLLLFPKSTFTNSRSPISLVPLKSLDQNSILHWTVTANQHNPSESISSQASKAIEEIRQRLQKESLQPTDIISTVIILRSMQDFAAINKVYGSLFTKPNPPSRVTVSCGSLFPEDVSLIIHLAISNTPSAQSTRKALHVQSRSYWAPANIGPYSQATSVTLPSSSPPTSLVSIAGQIALIPHTMTLPLPLSTSQHASPEVQQNQDFALQATLSLQHLIRIAREMHVSWLSSCVAYLPSSTTTSSQTTRTKSLILAHAWKQLHQQPNDEDDEEDNESRDLWEEKHYSGKEVRGAAKDEREFPAWDSVDVNALPDGEGVHPPFWTVEVEELPRGSMVEWAAGVGVAGGEVKLFASTSEHGWIVHQCAVGSTVISIIMLECAPDLSAVTEKLEKALSSIGVEERAGKGSFAAYVDVSIAGLWEQGRFGGGVPCRSIWDSEGRRLACVLLFNST</sequence>
<evidence type="ECO:0000256" key="3">
    <source>
        <dbReference type="ARBA" id="ARBA00029814"/>
    </source>
</evidence>
<comment type="catalytic activity">
    <reaction evidence="5">
        <text>diphthine-[translation elongation factor 2] + NH4(+) + ATP = diphthamide-[translation elongation factor 2] + AMP + diphosphate + H(+)</text>
        <dbReference type="Rhea" id="RHEA:19753"/>
        <dbReference type="Rhea" id="RHEA-COMP:10172"/>
        <dbReference type="Rhea" id="RHEA-COMP:10174"/>
        <dbReference type="ChEBI" id="CHEBI:15378"/>
        <dbReference type="ChEBI" id="CHEBI:16692"/>
        <dbReference type="ChEBI" id="CHEBI:28938"/>
        <dbReference type="ChEBI" id="CHEBI:30616"/>
        <dbReference type="ChEBI" id="CHEBI:33019"/>
        <dbReference type="ChEBI" id="CHEBI:82696"/>
        <dbReference type="ChEBI" id="CHEBI:456215"/>
        <dbReference type="EC" id="6.3.1.14"/>
    </reaction>
</comment>
<accession>A0ABR4CS13</accession>
<dbReference type="InterPro" id="IPR002761">
    <property type="entry name" value="Diphthami_syn_dom"/>
</dbReference>
<dbReference type="PANTHER" id="PTHR12196:SF2">
    <property type="entry name" value="DIPHTHINE--AMMONIA LIGASE"/>
    <property type="match status" value="1"/>
</dbReference>
<dbReference type="NCBIfam" id="TIGR00290">
    <property type="entry name" value="MJ0570_dom"/>
    <property type="match status" value="1"/>
</dbReference>
<evidence type="ECO:0000256" key="1">
    <source>
        <dbReference type="ARBA" id="ARBA00012089"/>
    </source>
</evidence>
<dbReference type="EC" id="6.3.1.14" evidence="1"/>